<reference evidence="10 11" key="1">
    <citation type="journal article" date="2016" name="Nat. Commun.">
        <title>Thousands of microbial genomes shed light on interconnected biogeochemical processes in an aquifer system.</title>
        <authorList>
            <person name="Anantharaman K."/>
            <person name="Brown C.T."/>
            <person name="Hug L.A."/>
            <person name="Sharon I."/>
            <person name="Castelle C.J."/>
            <person name="Probst A.J."/>
            <person name="Thomas B.C."/>
            <person name="Singh A."/>
            <person name="Wilkins M.J."/>
            <person name="Karaoz U."/>
            <person name="Brodie E.L."/>
            <person name="Williams K.H."/>
            <person name="Hubbard S.S."/>
            <person name="Banfield J.F."/>
        </authorList>
    </citation>
    <scope>NUCLEOTIDE SEQUENCE [LARGE SCALE GENOMIC DNA]</scope>
</reference>
<feature type="binding site" evidence="7">
    <location>
        <position position="38"/>
    </location>
    <ligand>
        <name>(2R)-3-phosphoglycerate</name>
        <dbReference type="ChEBI" id="CHEBI:58272"/>
    </ligand>
</feature>
<keyword evidence="5 9" id="KW-0418">Kinase</keyword>
<sequence>MQGLTSVRDADVVGKRILVRVDFNVPLNEASEIVDDSRIRSAIPTLTYLHEKGVAKIILLTHVGRPEGKEVETLKIAPIAKHLQSLISYPEIELRENLRFDSREEANDEVFAKELAALGDIYVNEAFPVSHRADTSIVGVPKLLPSYMGLRFEEEVIRITEALTPAKPALAIVGGAKFETKQPLLEKLLPQYSEVLLAGALANDMLKARGLPVGVSLVSEISVPRELAQNTNLGTPTDVVVELNSAARVTNTADVRQGERIVDIGQKTIAVWSEKIKNAGFVLWNGPTGIYEKGYVHGTDALAEMLTRASCKALIGGGDTDAALLKFSFDPSRIFVSNGGGAMLQLLADGTLPGIEALKSN</sequence>
<dbReference type="PRINTS" id="PR00477">
    <property type="entry name" value="PHGLYCKINASE"/>
</dbReference>
<evidence type="ECO:0000256" key="8">
    <source>
        <dbReference type="PIRSR" id="PIRSR000724-2"/>
    </source>
</evidence>
<evidence type="ECO:0000256" key="1">
    <source>
        <dbReference type="ARBA" id="ARBA00000642"/>
    </source>
</evidence>
<keyword evidence="4" id="KW-0547">Nucleotide-binding</keyword>
<dbReference type="STRING" id="1797247.A2419_00850"/>
<evidence type="ECO:0000313" key="10">
    <source>
        <dbReference type="EMBL" id="OGC88677.1"/>
    </source>
</evidence>
<gene>
    <name evidence="10" type="ORF">A2419_00850</name>
</gene>
<dbReference type="PIRSF" id="PIRSF000724">
    <property type="entry name" value="Pgk"/>
    <property type="match status" value="1"/>
</dbReference>
<evidence type="ECO:0000256" key="5">
    <source>
        <dbReference type="ARBA" id="ARBA00022777"/>
    </source>
</evidence>
<feature type="binding site" evidence="7">
    <location>
        <begin position="22"/>
        <end position="24"/>
    </location>
    <ligand>
        <name>substrate</name>
    </ligand>
</feature>
<accession>A0A1F4Y3X4</accession>
<dbReference type="PANTHER" id="PTHR11406:SF23">
    <property type="entry name" value="PHOSPHOGLYCERATE KINASE 1, CHLOROPLASTIC-RELATED"/>
    <property type="match status" value="1"/>
</dbReference>
<dbReference type="GO" id="GO:0006094">
    <property type="term" value="P:gluconeogenesis"/>
    <property type="evidence" value="ECO:0007669"/>
    <property type="project" value="TreeGrafter"/>
</dbReference>
<feature type="binding site" evidence="8">
    <location>
        <position position="292"/>
    </location>
    <ligand>
        <name>ATP</name>
        <dbReference type="ChEBI" id="CHEBI:30616"/>
    </ligand>
</feature>
<dbReference type="InterPro" id="IPR015824">
    <property type="entry name" value="Phosphoglycerate_kinase_N"/>
</dbReference>
<dbReference type="EMBL" id="MEXB01000005">
    <property type="protein sequence ID" value="OGC88677.1"/>
    <property type="molecule type" value="Genomic_DNA"/>
</dbReference>
<evidence type="ECO:0000256" key="7">
    <source>
        <dbReference type="PIRSR" id="PIRSR000724-1"/>
    </source>
</evidence>
<dbReference type="InterPro" id="IPR001576">
    <property type="entry name" value="Phosphoglycerate_kinase"/>
</dbReference>
<dbReference type="Gene3D" id="3.40.50.1260">
    <property type="entry name" value="Phosphoglycerate kinase, N-terminal domain"/>
    <property type="match status" value="3"/>
</dbReference>
<dbReference type="Proteomes" id="UP000176568">
    <property type="component" value="Unassembled WGS sequence"/>
</dbReference>
<comment type="caution">
    <text evidence="10">The sequence shown here is derived from an EMBL/GenBank/DDBJ whole genome shotgun (WGS) entry which is preliminary data.</text>
</comment>
<feature type="binding site" evidence="7">
    <location>
        <position position="99"/>
    </location>
    <ligand>
        <name>(2R)-3-phosphoglycerate</name>
        <dbReference type="ChEBI" id="CHEBI:58272"/>
    </ligand>
</feature>
<dbReference type="SUPFAM" id="SSF53748">
    <property type="entry name" value="Phosphoglycerate kinase"/>
    <property type="match status" value="1"/>
</dbReference>
<evidence type="ECO:0000256" key="6">
    <source>
        <dbReference type="ARBA" id="ARBA00022840"/>
    </source>
</evidence>
<dbReference type="GO" id="GO:0005829">
    <property type="term" value="C:cytosol"/>
    <property type="evidence" value="ECO:0007669"/>
    <property type="project" value="TreeGrafter"/>
</dbReference>
<dbReference type="PANTHER" id="PTHR11406">
    <property type="entry name" value="PHOSPHOGLYCERATE KINASE"/>
    <property type="match status" value="1"/>
</dbReference>
<comment type="catalytic activity">
    <reaction evidence="1 9">
        <text>(2R)-3-phosphoglycerate + ATP = (2R)-3-phospho-glyceroyl phosphate + ADP</text>
        <dbReference type="Rhea" id="RHEA:14801"/>
        <dbReference type="ChEBI" id="CHEBI:30616"/>
        <dbReference type="ChEBI" id="CHEBI:57604"/>
        <dbReference type="ChEBI" id="CHEBI:58272"/>
        <dbReference type="ChEBI" id="CHEBI:456216"/>
        <dbReference type="EC" id="2.7.2.3"/>
    </reaction>
</comment>
<organism evidence="10 11">
    <name type="scientific">Candidatus Adlerbacteria bacterium RIFOXYC1_FULL_48_26</name>
    <dbReference type="NCBI Taxonomy" id="1797247"/>
    <lineage>
        <taxon>Bacteria</taxon>
        <taxon>Candidatus Adleribacteriota</taxon>
    </lineage>
</organism>
<feature type="binding site" evidence="8">
    <location>
        <position position="181"/>
    </location>
    <ligand>
        <name>ATP</name>
        <dbReference type="ChEBI" id="CHEBI:30616"/>
    </ligand>
</feature>
<evidence type="ECO:0000256" key="3">
    <source>
        <dbReference type="ARBA" id="ARBA00022679"/>
    </source>
</evidence>
<dbReference type="AlphaFoldDB" id="A0A1F4Y3X4"/>
<dbReference type="GO" id="GO:0006096">
    <property type="term" value="P:glycolytic process"/>
    <property type="evidence" value="ECO:0007669"/>
    <property type="project" value="InterPro"/>
</dbReference>
<evidence type="ECO:0000256" key="2">
    <source>
        <dbReference type="ARBA" id="ARBA00013061"/>
    </source>
</evidence>
<dbReference type="EC" id="2.7.2.3" evidence="2 9"/>
<keyword evidence="6 8" id="KW-0067">ATP-binding</keyword>
<keyword evidence="3 9" id="KW-0808">Transferase</keyword>
<protein>
    <recommendedName>
        <fullName evidence="2 9">Phosphoglycerate kinase</fullName>
        <ecNumber evidence="2 9">2.7.2.3</ecNumber>
    </recommendedName>
</protein>
<dbReference type="GO" id="GO:0005524">
    <property type="term" value="F:ATP binding"/>
    <property type="evidence" value="ECO:0007669"/>
    <property type="project" value="UniProtKB-KW"/>
</dbReference>
<comment type="similarity">
    <text evidence="9">Belongs to the phosphoglycerate kinase family.</text>
</comment>
<name>A0A1F4Y3X4_9BACT</name>
<evidence type="ECO:0000256" key="9">
    <source>
        <dbReference type="RuleBase" id="RU000532"/>
    </source>
</evidence>
<dbReference type="GO" id="GO:0043531">
    <property type="term" value="F:ADP binding"/>
    <property type="evidence" value="ECO:0007669"/>
    <property type="project" value="TreeGrafter"/>
</dbReference>
<evidence type="ECO:0000313" key="11">
    <source>
        <dbReference type="Proteomes" id="UP000176568"/>
    </source>
</evidence>
<feature type="binding site" evidence="7">
    <location>
        <begin position="62"/>
        <end position="65"/>
    </location>
    <ligand>
        <name>substrate</name>
    </ligand>
</feature>
<evidence type="ECO:0000256" key="4">
    <source>
        <dbReference type="ARBA" id="ARBA00022741"/>
    </source>
</evidence>
<dbReference type="InterPro" id="IPR036043">
    <property type="entry name" value="Phosphoglycerate_kinase_sf"/>
</dbReference>
<feature type="binding site" evidence="7">
    <location>
        <position position="132"/>
    </location>
    <ligand>
        <name>(2R)-3-phosphoglycerate</name>
        <dbReference type="ChEBI" id="CHEBI:58272"/>
    </ligand>
</feature>
<proteinExistence type="inferred from homology"/>
<feature type="binding site" evidence="8">
    <location>
        <begin position="317"/>
        <end position="320"/>
    </location>
    <ligand>
        <name>ATP</name>
        <dbReference type="ChEBI" id="CHEBI:30616"/>
    </ligand>
</feature>
<dbReference type="Pfam" id="PF00162">
    <property type="entry name" value="PGK"/>
    <property type="match status" value="2"/>
</dbReference>
<dbReference type="GO" id="GO:0004618">
    <property type="term" value="F:phosphoglycerate kinase activity"/>
    <property type="evidence" value="ECO:0007669"/>
    <property type="project" value="UniProtKB-EC"/>
</dbReference>